<evidence type="ECO:0000313" key="2">
    <source>
        <dbReference type="Proteomes" id="UP000193411"/>
    </source>
</evidence>
<reference evidence="1 2" key="1">
    <citation type="submission" date="2016-07" db="EMBL/GenBank/DDBJ databases">
        <title>Pervasive Adenine N6-methylation of Active Genes in Fungi.</title>
        <authorList>
            <consortium name="DOE Joint Genome Institute"/>
            <person name="Mondo S.J."/>
            <person name="Dannebaum R.O."/>
            <person name="Kuo R.C."/>
            <person name="Labutti K."/>
            <person name="Haridas S."/>
            <person name="Kuo A."/>
            <person name="Salamov A."/>
            <person name="Ahrendt S.R."/>
            <person name="Lipzen A."/>
            <person name="Sullivan W."/>
            <person name="Andreopoulos W.B."/>
            <person name="Clum A."/>
            <person name="Lindquist E."/>
            <person name="Daum C."/>
            <person name="Ramamoorthy G.K."/>
            <person name="Gryganskyi A."/>
            <person name="Culley D."/>
            <person name="Magnuson J.K."/>
            <person name="James T.Y."/>
            <person name="O'Malley M.A."/>
            <person name="Stajich J.E."/>
            <person name="Spatafora J.W."/>
            <person name="Visel A."/>
            <person name="Grigoriev I.V."/>
        </authorList>
    </citation>
    <scope>NUCLEOTIDE SEQUENCE [LARGE SCALE GENOMIC DNA]</scope>
    <source>
        <strain evidence="1 2">PL171</strain>
    </source>
</reference>
<gene>
    <name evidence="1" type="ORF">BCR44DRAFT_393868</name>
</gene>
<accession>A0A1Y2HIM3</accession>
<evidence type="ECO:0000313" key="1">
    <source>
        <dbReference type="EMBL" id="ORZ34416.1"/>
    </source>
</evidence>
<comment type="caution">
    <text evidence="1">The sequence shown here is derived from an EMBL/GenBank/DDBJ whole genome shotgun (WGS) entry which is preliminary data.</text>
</comment>
<name>A0A1Y2HIM3_9FUNG</name>
<protein>
    <submittedName>
        <fullName evidence="1">Uncharacterized protein</fullName>
    </submittedName>
</protein>
<keyword evidence="2" id="KW-1185">Reference proteome</keyword>
<dbReference type="EMBL" id="MCFL01000028">
    <property type="protein sequence ID" value="ORZ34416.1"/>
    <property type="molecule type" value="Genomic_DNA"/>
</dbReference>
<dbReference type="Proteomes" id="UP000193411">
    <property type="component" value="Unassembled WGS sequence"/>
</dbReference>
<dbReference type="AlphaFoldDB" id="A0A1Y2HIM3"/>
<sequence>MSVSTGMEPGCNPFWKCINKRRYRVHDRCAQGAPAFSRWARSWLSAWDRIFRFLTGCGSQGRASFLHSCRFIRV</sequence>
<proteinExistence type="predicted"/>
<organism evidence="1 2">
    <name type="scientific">Catenaria anguillulae PL171</name>
    <dbReference type="NCBI Taxonomy" id="765915"/>
    <lineage>
        <taxon>Eukaryota</taxon>
        <taxon>Fungi</taxon>
        <taxon>Fungi incertae sedis</taxon>
        <taxon>Blastocladiomycota</taxon>
        <taxon>Blastocladiomycetes</taxon>
        <taxon>Blastocladiales</taxon>
        <taxon>Catenariaceae</taxon>
        <taxon>Catenaria</taxon>
    </lineage>
</organism>